<organism evidence="1 2">
    <name type="scientific">Listeria monocytogenes</name>
    <dbReference type="NCBI Taxonomy" id="1639"/>
    <lineage>
        <taxon>Bacteria</taxon>
        <taxon>Bacillati</taxon>
        <taxon>Bacillota</taxon>
        <taxon>Bacilli</taxon>
        <taxon>Bacillales</taxon>
        <taxon>Listeriaceae</taxon>
        <taxon>Listeria</taxon>
    </lineage>
</organism>
<evidence type="ECO:0000313" key="1">
    <source>
        <dbReference type="EMBL" id="EAG9354797.1"/>
    </source>
</evidence>
<evidence type="ECO:0000313" key="2">
    <source>
        <dbReference type="Proteomes" id="UP000524387"/>
    </source>
</evidence>
<comment type="caution">
    <text evidence="1">The sequence shown here is derived from an EMBL/GenBank/DDBJ whole genome shotgun (WGS) entry which is preliminary data.</text>
</comment>
<proteinExistence type="predicted"/>
<sequence length="143" mass="16853">MNYDQRIEKLQKFFSQIGKSQNEIIDLHDTLSSSIDMCNGWTDSKGEASSDELRKRIVYISSFYRNTYLDLYYEIQKRISYIKQLKADGIARYCYLAYATTRIEYDEARITIVNLDIDDSVRNELIKKLNLNYGAYDRSFAGY</sequence>
<reference evidence="1 2" key="1">
    <citation type="submission" date="2019-04" db="EMBL/GenBank/DDBJ databases">
        <authorList>
            <consortium name="GenomeTrakr network: Whole genome sequencing for foodborne pathogen traceback"/>
        </authorList>
    </citation>
    <scope>NUCLEOTIDE SEQUENCE [LARGE SCALE GENOMIC DNA]</scope>
    <source>
        <strain evidence="1 2">CFSAN072502</strain>
    </source>
</reference>
<name>A0A7U8CMB4_LISMN</name>
<dbReference type="EMBL" id="AABEKN010000006">
    <property type="protein sequence ID" value="EAG9354797.1"/>
    <property type="molecule type" value="Genomic_DNA"/>
</dbReference>
<dbReference type="AlphaFoldDB" id="A0A7U8CMB4"/>
<dbReference type="RefSeq" id="WP_003736412.1">
    <property type="nucleotide sequence ID" value="NZ_CP076669.1"/>
</dbReference>
<gene>
    <name evidence="1" type="ORF">CW895_13435</name>
</gene>
<protein>
    <submittedName>
        <fullName evidence="1">Uncharacterized protein</fullName>
    </submittedName>
</protein>
<dbReference type="Proteomes" id="UP000524387">
    <property type="component" value="Unassembled WGS sequence"/>
</dbReference>
<accession>A0A7U8CMB4</accession>